<evidence type="ECO:0000256" key="4">
    <source>
        <dbReference type="ARBA" id="ARBA00022801"/>
    </source>
</evidence>
<dbReference type="Pfam" id="PF00962">
    <property type="entry name" value="A_deaminase"/>
    <property type="match status" value="1"/>
</dbReference>
<keyword evidence="3" id="KW-0479">Metal-binding</keyword>
<dbReference type="InterPro" id="IPR001365">
    <property type="entry name" value="A_deaminase_dom"/>
</dbReference>
<dbReference type="SUPFAM" id="SSF51556">
    <property type="entry name" value="Metallo-dependent hydrolases"/>
    <property type="match status" value="1"/>
</dbReference>
<dbReference type="GO" id="GO:0019239">
    <property type="term" value="F:deaminase activity"/>
    <property type="evidence" value="ECO:0007669"/>
    <property type="project" value="InterPro"/>
</dbReference>
<dbReference type="Gene3D" id="3.20.20.140">
    <property type="entry name" value="Metal-dependent hydrolases"/>
    <property type="match status" value="1"/>
</dbReference>
<sequence length="368" mass="39794">MRAFRGAGATHSVRCMDSDTPAPDPAPDPGAAPGADAFIRALPKVELHVHLEGSMQPETLFALARKHRVDGIPATLADLRSWYTFRDFPHFVEVYLASVQVLREESDFALLTADVAERLAAQRVRYAEVHVSLYGHLMRGIPAHVVWAGLEHGRRAAERDHGIRLRWIPDFPGDYGLDAAESTLDSVLAARPDSVLGFGVGGMEVDLTPFAGVFGRAVADGLHSLPHAGESTTADQVWSAVRALRAERIGHGIRSVADPRLMAHLRETQLPVDVSITSNLRTRSVARAAEHPLPHMLAAGLLVTLNTDDPPMFGTDLTNEYRTAHRLGLDLGALAQLARNGVAASFLDARGKREITAEIDAVLAAHTT</sequence>
<reference evidence="8 9" key="1">
    <citation type="submission" date="2018-03" db="EMBL/GenBank/DDBJ databases">
        <title>Genomic Encyclopedia of Archaeal and Bacterial Type Strains, Phase II (KMG-II): from individual species to whole genera.</title>
        <authorList>
            <person name="Goeker M."/>
        </authorList>
    </citation>
    <scope>NUCLEOTIDE SEQUENCE [LARGE SCALE GENOMIC DNA]</scope>
    <source>
        <strain evidence="8 9">DSM 45312</strain>
    </source>
</reference>
<evidence type="ECO:0000313" key="8">
    <source>
        <dbReference type="EMBL" id="PSK99450.1"/>
    </source>
</evidence>
<dbReference type="InterPro" id="IPR032466">
    <property type="entry name" value="Metal_Hydrolase"/>
</dbReference>
<accession>A0A2P8DQH9</accession>
<dbReference type="InterPro" id="IPR006330">
    <property type="entry name" value="Ado/ade_deaminase"/>
</dbReference>
<feature type="region of interest" description="Disordered" evidence="6">
    <location>
        <begin position="1"/>
        <end position="33"/>
    </location>
</feature>
<gene>
    <name evidence="8" type="ORF">CLV63_103175</name>
</gene>
<dbReference type="PANTHER" id="PTHR43114">
    <property type="entry name" value="ADENINE DEAMINASE"/>
    <property type="match status" value="1"/>
</dbReference>
<evidence type="ECO:0000313" key="9">
    <source>
        <dbReference type="Proteomes" id="UP000240542"/>
    </source>
</evidence>
<keyword evidence="5" id="KW-0862">Zinc</keyword>
<evidence type="ECO:0000256" key="2">
    <source>
        <dbReference type="ARBA" id="ARBA00006676"/>
    </source>
</evidence>
<protein>
    <submittedName>
        <fullName evidence="8">Aminodeoxyfutalosine deaminase</fullName>
    </submittedName>
</protein>
<dbReference type="AlphaFoldDB" id="A0A2P8DQH9"/>
<comment type="similarity">
    <text evidence="2">Belongs to the metallo-dependent hydrolases superfamily. Adenosine and AMP deaminases family.</text>
</comment>
<evidence type="ECO:0000256" key="1">
    <source>
        <dbReference type="ARBA" id="ARBA00001947"/>
    </source>
</evidence>
<evidence type="ECO:0000256" key="3">
    <source>
        <dbReference type="ARBA" id="ARBA00022723"/>
    </source>
</evidence>
<dbReference type="GO" id="GO:0016814">
    <property type="term" value="F:hydrolase activity, acting on carbon-nitrogen (but not peptide) bonds, in cyclic amidines"/>
    <property type="evidence" value="ECO:0007669"/>
    <property type="project" value="UniProtKB-ARBA"/>
</dbReference>
<evidence type="ECO:0000256" key="6">
    <source>
        <dbReference type="SAM" id="MobiDB-lite"/>
    </source>
</evidence>
<name>A0A2P8DQH9_9ACTN</name>
<dbReference type="NCBIfam" id="TIGR01430">
    <property type="entry name" value="aden_deam"/>
    <property type="match status" value="1"/>
</dbReference>
<dbReference type="PANTHER" id="PTHR43114:SF6">
    <property type="entry name" value="ADENINE DEAMINASE"/>
    <property type="match status" value="1"/>
</dbReference>
<evidence type="ECO:0000256" key="5">
    <source>
        <dbReference type="ARBA" id="ARBA00022833"/>
    </source>
</evidence>
<keyword evidence="4" id="KW-0378">Hydrolase</keyword>
<keyword evidence="9" id="KW-1185">Reference proteome</keyword>
<feature type="domain" description="Adenosine deaminase" evidence="7">
    <location>
        <begin position="43"/>
        <end position="361"/>
    </location>
</feature>
<dbReference type="EMBL" id="PYGA01000003">
    <property type="protein sequence ID" value="PSK99450.1"/>
    <property type="molecule type" value="Genomic_DNA"/>
</dbReference>
<dbReference type="GO" id="GO:0046872">
    <property type="term" value="F:metal ion binding"/>
    <property type="evidence" value="ECO:0007669"/>
    <property type="project" value="UniProtKB-KW"/>
</dbReference>
<proteinExistence type="inferred from homology"/>
<comment type="cofactor">
    <cofactor evidence="1">
        <name>Zn(2+)</name>
        <dbReference type="ChEBI" id="CHEBI:29105"/>
    </cofactor>
</comment>
<comment type="caution">
    <text evidence="8">The sequence shown here is derived from an EMBL/GenBank/DDBJ whole genome shotgun (WGS) entry which is preliminary data.</text>
</comment>
<evidence type="ECO:0000259" key="7">
    <source>
        <dbReference type="Pfam" id="PF00962"/>
    </source>
</evidence>
<organism evidence="8 9">
    <name type="scientific">Murinocardiopsis flavida</name>
    <dbReference type="NCBI Taxonomy" id="645275"/>
    <lineage>
        <taxon>Bacteria</taxon>
        <taxon>Bacillati</taxon>
        <taxon>Actinomycetota</taxon>
        <taxon>Actinomycetes</taxon>
        <taxon>Streptosporangiales</taxon>
        <taxon>Nocardiopsidaceae</taxon>
        <taxon>Murinocardiopsis</taxon>
    </lineage>
</organism>
<dbReference type="Proteomes" id="UP000240542">
    <property type="component" value="Unassembled WGS sequence"/>
</dbReference>